<evidence type="ECO:0000313" key="3">
    <source>
        <dbReference type="Proteomes" id="UP000176287"/>
    </source>
</evidence>
<accession>A0A1G2CI35</accession>
<dbReference type="Proteomes" id="UP000176287">
    <property type="component" value="Unassembled WGS sequence"/>
</dbReference>
<sequence length="243" mass="27957">MRIISLNVWLGKLKDPLIAFIQREAETTEIFCFQEMVSSPSNSPEKDLFSTIAKHIPGFQGFFEATQDEENGIEVGLAVFIKRADTIDKEGDFFVYRTRNSMIGNDGRTMGRNVQFVEFPKLGKEYTVINFHGLWSGEERLDSEDRINQSKKLKEFLNTLSGTKIVCGDFNLTRDTKSLAILDEGMRNLIKESGVTSTRPERYFPYEDKFCDYILVDKDVKVNDFKVLQDEISDHFALLLDFE</sequence>
<protein>
    <recommendedName>
        <fullName evidence="1">Endonuclease/exonuclease/phosphatase domain-containing protein</fullName>
    </recommendedName>
</protein>
<dbReference type="Gene3D" id="3.60.10.10">
    <property type="entry name" value="Endonuclease/exonuclease/phosphatase"/>
    <property type="match status" value="1"/>
</dbReference>
<evidence type="ECO:0000313" key="2">
    <source>
        <dbReference type="EMBL" id="OGZ01046.1"/>
    </source>
</evidence>
<proteinExistence type="predicted"/>
<dbReference type="InterPro" id="IPR036691">
    <property type="entry name" value="Endo/exonu/phosph_ase_sf"/>
</dbReference>
<organism evidence="2 3">
    <name type="scientific">Candidatus Liptonbacteria bacterium RIFCSPLOWO2_01_FULL_45_15</name>
    <dbReference type="NCBI Taxonomy" id="1798649"/>
    <lineage>
        <taxon>Bacteria</taxon>
        <taxon>Candidatus Liptoniibacteriota</taxon>
    </lineage>
</organism>
<reference evidence="2 3" key="1">
    <citation type="journal article" date="2016" name="Nat. Commun.">
        <title>Thousands of microbial genomes shed light on interconnected biogeochemical processes in an aquifer system.</title>
        <authorList>
            <person name="Anantharaman K."/>
            <person name="Brown C.T."/>
            <person name="Hug L.A."/>
            <person name="Sharon I."/>
            <person name="Castelle C.J."/>
            <person name="Probst A.J."/>
            <person name="Thomas B.C."/>
            <person name="Singh A."/>
            <person name="Wilkins M.J."/>
            <person name="Karaoz U."/>
            <person name="Brodie E.L."/>
            <person name="Williams K.H."/>
            <person name="Hubbard S.S."/>
            <person name="Banfield J.F."/>
        </authorList>
    </citation>
    <scope>NUCLEOTIDE SEQUENCE [LARGE SCALE GENOMIC DNA]</scope>
</reference>
<dbReference type="InterPro" id="IPR005135">
    <property type="entry name" value="Endo/exonuclease/phosphatase"/>
</dbReference>
<dbReference type="GO" id="GO:0003824">
    <property type="term" value="F:catalytic activity"/>
    <property type="evidence" value="ECO:0007669"/>
    <property type="project" value="InterPro"/>
</dbReference>
<gene>
    <name evidence="2" type="ORF">A3B13_02560</name>
</gene>
<dbReference type="Pfam" id="PF03372">
    <property type="entry name" value="Exo_endo_phos"/>
    <property type="match status" value="1"/>
</dbReference>
<dbReference type="EMBL" id="MHKZ01000007">
    <property type="protein sequence ID" value="OGZ01046.1"/>
    <property type="molecule type" value="Genomic_DNA"/>
</dbReference>
<feature type="domain" description="Endonuclease/exonuclease/phosphatase" evidence="1">
    <location>
        <begin position="5"/>
        <end position="235"/>
    </location>
</feature>
<dbReference type="AlphaFoldDB" id="A0A1G2CI35"/>
<evidence type="ECO:0000259" key="1">
    <source>
        <dbReference type="Pfam" id="PF03372"/>
    </source>
</evidence>
<comment type="caution">
    <text evidence="2">The sequence shown here is derived from an EMBL/GenBank/DDBJ whole genome shotgun (WGS) entry which is preliminary data.</text>
</comment>
<dbReference type="STRING" id="1798649.A3B13_02560"/>
<dbReference type="SUPFAM" id="SSF56219">
    <property type="entry name" value="DNase I-like"/>
    <property type="match status" value="1"/>
</dbReference>
<name>A0A1G2CI35_9BACT</name>